<dbReference type="PANTHER" id="PTHR43762:SF1">
    <property type="entry name" value="D-ARABINONO-1,4-LACTONE OXIDASE"/>
    <property type="match status" value="1"/>
</dbReference>
<organism evidence="2 3">
    <name type="scientific">Jimgerdemannia flammicorona</name>
    <dbReference type="NCBI Taxonomy" id="994334"/>
    <lineage>
        <taxon>Eukaryota</taxon>
        <taxon>Fungi</taxon>
        <taxon>Fungi incertae sedis</taxon>
        <taxon>Mucoromycota</taxon>
        <taxon>Mucoromycotina</taxon>
        <taxon>Endogonomycetes</taxon>
        <taxon>Endogonales</taxon>
        <taxon>Endogonaceae</taxon>
        <taxon>Jimgerdemannia</taxon>
    </lineage>
</organism>
<dbReference type="EMBL" id="RBNJ01007211">
    <property type="protein sequence ID" value="RUS28098.1"/>
    <property type="molecule type" value="Genomic_DNA"/>
</dbReference>
<dbReference type="Gene3D" id="3.30.43.10">
    <property type="entry name" value="Uridine Diphospho-n-acetylenolpyruvylglucosamine Reductase, domain 2"/>
    <property type="match status" value="1"/>
</dbReference>
<keyword evidence="3" id="KW-1185">Reference proteome</keyword>
<proteinExistence type="predicted"/>
<evidence type="ECO:0000313" key="3">
    <source>
        <dbReference type="Proteomes" id="UP000274822"/>
    </source>
</evidence>
<dbReference type="PROSITE" id="PS51257">
    <property type="entry name" value="PROKAR_LIPOPROTEIN"/>
    <property type="match status" value="1"/>
</dbReference>
<dbReference type="InterPro" id="IPR036318">
    <property type="entry name" value="FAD-bd_PCMH-like_sf"/>
</dbReference>
<reference evidence="2 3" key="1">
    <citation type="journal article" date="2018" name="New Phytol.">
        <title>Phylogenomics of Endogonaceae and evolution of mycorrhizas within Mucoromycota.</title>
        <authorList>
            <person name="Chang Y."/>
            <person name="Desiro A."/>
            <person name="Na H."/>
            <person name="Sandor L."/>
            <person name="Lipzen A."/>
            <person name="Clum A."/>
            <person name="Barry K."/>
            <person name="Grigoriev I.V."/>
            <person name="Martin F.M."/>
            <person name="Stajich J.E."/>
            <person name="Smith M.E."/>
            <person name="Bonito G."/>
            <person name="Spatafora J.W."/>
        </authorList>
    </citation>
    <scope>NUCLEOTIDE SEQUENCE [LARGE SCALE GENOMIC DNA]</scope>
    <source>
        <strain evidence="2 3">AD002</strain>
    </source>
</reference>
<dbReference type="InterPro" id="IPR006094">
    <property type="entry name" value="Oxid_FAD_bind_N"/>
</dbReference>
<dbReference type="InterPro" id="IPR016166">
    <property type="entry name" value="FAD-bd_PCMH"/>
</dbReference>
<dbReference type="AlphaFoldDB" id="A0A433QE89"/>
<accession>A0A433QE89</accession>
<dbReference type="PANTHER" id="PTHR43762">
    <property type="entry name" value="L-GULONOLACTONE OXIDASE"/>
    <property type="match status" value="1"/>
</dbReference>
<dbReference type="InterPro" id="IPR010031">
    <property type="entry name" value="FAD_lactone_oxidase-like"/>
</dbReference>
<gene>
    <name evidence="2" type="ORF">BC938DRAFT_482330</name>
</gene>
<comment type="caution">
    <text evidence="2">The sequence shown here is derived from an EMBL/GenBank/DDBJ whole genome shotgun (WGS) entry which is preliminary data.</text>
</comment>
<dbReference type="InterPro" id="IPR016167">
    <property type="entry name" value="FAD-bd_PCMH_sub1"/>
</dbReference>
<dbReference type="SUPFAM" id="SSF56176">
    <property type="entry name" value="FAD-binding/transporter-associated domain-like"/>
    <property type="match status" value="1"/>
</dbReference>
<evidence type="ECO:0000313" key="2">
    <source>
        <dbReference type="EMBL" id="RUS28098.1"/>
    </source>
</evidence>
<protein>
    <recommendedName>
        <fullName evidence="1">FAD-binding PCMH-type domain-containing protein</fullName>
    </recommendedName>
</protein>
<evidence type="ECO:0000259" key="1">
    <source>
        <dbReference type="PROSITE" id="PS51387"/>
    </source>
</evidence>
<dbReference type="InterPro" id="IPR016169">
    <property type="entry name" value="FAD-bd_PCMH_sub2"/>
</dbReference>
<dbReference type="Proteomes" id="UP000274822">
    <property type="component" value="Unassembled WGS sequence"/>
</dbReference>
<sequence>MLHKCDSRFWSKPCPIGSGLSFACSEPRRRLVRGTSTNGHECDECIEVSIGSIINELSRPMLNGNKYSVQLKSILELDPKWQVHYNATFSYTYCSPSSIRIPNNIRAVQKIVQEALKSHLKVKAFGSHHSTTDIICPPTGSIAIDSAHLNWIKINKKAKTVKVGAGTLEKNVIDALEAQGLSFPQTTTYGGITMGGATGTGAHGSSFKHASTFSEMLVGMTIVTGTGEILTLKGKDLDDFRVHLGFLGVVVEVEFTVVPLYKVLVTAYPTDDAILYTPAFLQMAEATDSLVVTWIPRIKKLAIVNRTYVPVGTPGNGAAFGGGGAVFSVEQRVQESQIFDYFEVTRNQTAMCAVEEGYFYSIFSNVTSQGFPPAFIDNMGNFANPVVGFPRNVLTTTCQAPKCAFLAPTPILTKELAFAIPARNLQLLLAIFDEIYKKYPSCFPLSGVLFRFAPPSRGLVAAEQGEPTIHFELLIHLVESNHDIASIQLEFFQALSKALYANKKLKARPHWGKNGHEVRTISYLQFSNVFRRKECWKYYTSPIEFSSNSSLTHAPPGIPIREPSRRLRAYAPQTCTRRRS</sequence>
<dbReference type="Pfam" id="PF01565">
    <property type="entry name" value="FAD_binding_4"/>
    <property type="match status" value="1"/>
</dbReference>
<name>A0A433QE89_9FUNG</name>
<dbReference type="PROSITE" id="PS51387">
    <property type="entry name" value="FAD_PCMH"/>
    <property type="match status" value="1"/>
</dbReference>
<dbReference type="Gene3D" id="3.30.465.10">
    <property type="match status" value="1"/>
</dbReference>
<dbReference type="GO" id="GO:0071949">
    <property type="term" value="F:FAD binding"/>
    <property type="evidence" value="ECO:0007669"/>
    <property type="project" value="InterPro"/>
</dbReference>
<dbReference type="GO" id="GO:0016899">
    <property type="term" value="F:oxidoreductase activity, acting on the CH-OH group of donors, oxygen as acceptor"/>
    <property type="evidence" value="ECO:0007669"/>
    <property type="project" value="InterPro"/>
</dbReference>
<feature type="domain" description="FAD-binding PCMH-type" evidence="1">
    <location>
        <begin position="92"/>
        <end position="260"/>
    </location>
</feature>